<reference evidence="2 3" key="1">
    <citation type="journal article" date="2019" name="Sci. Rep.">
        <title>A high-quality genome of Eragrostis curvula grass provides insights into Poaceae evolution and supports new strategies to enhance forage quality.</title>
        <authorList>
            <person name="Carballo J."/>
            <person name="Santos B.A.C.M."/>
            <person name="Zappacosta D."/>
            <person name="Garbus I."/>
            <person name="Selva J.P."/>
            <person name="Gallo C.A."/>
            <person name="Diaz A."/>
            <person name="Albertini E."/>
            <person name="Caccamo M."/>
            <person name="Echenique V."/>
        </authorList>
    </citation>
    <scope>NUCLEOTIDE SEQUENCE [LARGE SCALE GENOMIC DNA]</scope>
    <source>
        <strain evidence="3">cv. Victoria</strain>
        <tissue evidence="2">Leaf</tissue>
    </source>
</reference>
<dbReference type="AlphaFoldDB" id="A0A5J9U9Y2"/>
<name>A0A5J9U9Y2_9POAL</name>
<comment type="caution">
    <text evidence="2">The sequence shown here is derived from an EMBL/GenBank/DDBJ whole genome shotgun (WGS) entry which is preliminary data.</text>
</comment>
<proteinExistence type="predicted"/>
<dbReference type="Gramene" id="TVU20445">
    <property type="protein sequence ID" value="TVU20445"/>
    <property type="gene ID" value="EJB05_36653"/>
</dbReference>
<organism evidence="2 3">
    <name type="scientific">Eragrostis curvula</name>
    <name type="common">weeping love grass</name>
    <dbReference type="NCBI Taxonomy" id="38414"/>
    <lineage>
        <taxon>Eukaryota</taxon>
        <taxon>Viridiplantae</taxon>
        <taxon>Streptophyta</taxon>
        <taxon>Embryophyta</taxon>
        <taxon>Tracheophyta</taxon>
        <taxon>Spermatophyta</taxon>
        <taxon>Magnoliopsida</taxon>
        <taxon>Liliopsida</taxon>
        <taxon>Poales</taxon>
        <taxon>Poaceae</taxon>
        <taxon>PACMAD clade</taxon>
        <taxon>Chloridoideae</taxon>
        <taxon>Eragrostideae</taxon>
        <taxon>Eragrostidinae</taxon>
        <taxon>Eragrostis</taxon>
    </lineage>
</organism>
<accession>A0A5J9U9Y2</accession>
<dbReference type="Proteomes" id="UP000324897">
    <property type="component" value="Chromosome 7"/>
</dbReference>
<dbReference type="EMBL" id="RWGY01000029">
    <property type="protein sequence ID" value="TVU20445.1"/>
    <property type="molecule type" value="Genomic_DNA"/>
</dbReference>
<feature type="compositionally biased region" description="Polar residues" evidence="1">
    <location>
        <begin position="34"/>
        <end position="48"/>
    </location>
</feature>
<gene>
    <name evidence="2" type="ORF">EJB05_36653</name>
</gene>
<protein>
    <submittedName>
        <fullName evidence="2">Uncharacterized protein</fullName>
    </submittedName>
</protein>
<evidence type="ECO:0000256" key="1">
    <source>
        <dbReference type="SAM" id="MobiDB-lite"/>
    </source>
</evidence>
<keyword evidence="3" id="KW-1185">Reference proteome</keyword>
<evidence type="ECO:0000313" key="2">
    <source>
        <dbReference type="EMBL" id="TVU20445.1"/>
    </source>
</evidence>
<feature type="region of interest" description="Disordered" evidence="1">
    <location>
        <begin position="28"/>
        <end position="48"/>
    </location>
</feature>
<sequence length="101" mass="11287">MLMAPRRITLTKIVVNETRQWRVSARPARHRLKTTCSHPEAQKNSASDNVRIEHEGRFLLCKGSANCQAKSDQGLHKQTVKSITITSLADTTMSLAVSESR</sequence>
<evidence type="ECO:0000313" key="3">
    <source>
        <dbReference type="Proteomes" id="UP000324897"/>
    </source>
</evidence>